<dbReference type="Gene3D" id="1.20.80.30">
    <property type="match status" value="1"/>
</dbReference>
<proteinExistence type="inferred from homology"/>
<dbReference type="InterPro" id="IPR002192">
    <property type="entry name" value="PPDK_AMP/ATP-bd"/>
</dbReference>
<dbReference type="InterPro" id="IPR008279">
    <property type="entry name" value="PEP-util_enz_mobile_dom"/>
</dbReference>
<feature type="binding site" evidence="13">
    <location>
        <position position="560"/>
    </location>
    <ligand>
        <name>substrate</name>
    </ligand>
</feature>
<dbReference type="InterPro" id="IPR036637">
    <property type="entry name" value="Phosphohistidine_dom_sf"/>
</dbReference>
<comment type="catalytic activity">
    <reaction evidence="11">
        <text>pyruvate + phosphate + ATP = phosphoenolpyruvate + AMP + diphosphate + H(+)</text>
        <dbReference type="Rhea" id="RHEA:10756"/>
        <dbReference type="ChEBI" id="CHEBI:15361"/>
        <dbReference type="ChEBI" id="CHEBI:15378"/>
        <dbReference type="ChEBI" id="CHEBI:30616"/>
        <dbReference type="ChEBI" id="CHEBI:33019"/>
        <dbReference type="ChEBI" id="CHEBI:43474"/>
        <dbReference type="ChEBI" id="CHEBI:58702"/>
        <dbReference type="ChEBI" id="CHEBI:456215"/>
        <dbReference type="EC" id="2.7.9.1"/>
    </reaction>
</comment>
<feature type="binding site" evidence="14">
    <location>
        <position position="767"/>
    </location>
    <ligand>
        <name>Mg(2+)</name>
        <dbReference type="ChEBI" id="CHEBI:18420"/>
    </ligand>
</feature>
<keyword evidence="5 18" id="KW-0808">Transferase</keyword>
<dbReference type="PROSITE" id="PS00370">
    <property type="entry name" value="PEP_ENZYMES_PHOS_SITE"/>
    <property type="match status" value="1"/>
</dbReference>
<dbReference type="EC" id="2.7.9.1" evidence="3 11"/>
<keyword evidence="8" id="KW-0418">Kinase</keyword>
<evidence type="ECO:0000313" key="18">
    <source>
        <dbReference type="EMBL" id="ACZ09239.1"/>
    </source>
</evidence>
<evidence type="ECO:0000259" key="16">
    <source>
        <dbReference type="Pfam" id="PF01326"/>
    </source>
</evidence>
<dbReference type="Pfam" id="PF00391">
    <property type="entry name" value="PEP-utilizers"/>
    <property type="match status" value="1"/>
</dbReference>
<feature type="active site" description="Tele-phosphohistidine intermediate" evidence="12">
    <location>
        <position position="454"/>
    </location>
</feature>
<dbReference type="InterPro" id="IPR015813">
    <property type="entry name" value="Pyrv/PenolPyrv_kinase-like_dom"/>
</dbReference>
<dbReference type="InterPro" id="IPR013815">
    <property type="entry name" value="ATP_grasp_subdomain_1"/>
</dbReference>
<dbReference type="HOGENOM" id="CLU_015345_0_2_0"/>
<dbReference type="Proteomes" id="UP000000845">
    <property type="component" value="Chromosome"/>
</dbReference>
<feature type="domain" description="Pyruvate phosphate dikinase AMP/ATP-binding" evidence="16">
    <location>
        <begin position="302"/>
        <end position="348"/>
    </location>
</feature>
<feature type="binding site" evidence="13">
    <location>
        <position position="616"/>
    </location>
    <ligand>
        <name>substrate</name>
    </ligand>
</feature>
<evidence type="ECO:0000256" key="4">
    <source>
        <dbReference type="ARBA" id="ARBA00020138"/>
    </source>
</evidence>
<evidence type="ECO:0000256" key="10">
    <source>
        <dbReference type="ARBA" id="ARBA00022842"/>
    </source>
</evidence>
<dbReference type="Gene3D" id="3.30.470.20">
    <property type="entry name" value="ATP-grasp fold, B domain"/>
    <property type="match status" value="1"/>
</dbReference>
<feature type="domain" description="PEP-utilising enzyme C-terminal" evidence="17">
    <location>
        <begin position="518"/>
        <end position="867"/>
    </location>
</feature>
<evidence type="ECO:0000256" key="3">
    <source>
        <dbReference type="ARBA" id="ARBA00011994"/>
    </source>
</evidence>
<feature type="active site" description="Proton donor" evidence="12">
    <location>
        <position position="829"/>
    </location>
</feature>
<dbReference type="GO" id="GO:0016301">
    <property type="term" value="F:kinase activity"/>
    <property type="evidence" value="ECO:0007669"/>
    <property type="project" value="UniProtKB-UniRule"/>
</dbReference>
<dbReference type="InterPro" id="IPR000121">
    <property type="entry name" value="PEP_util_C"/>
</dbReference>
<accession>D1AL96</accession>
<feature type="binding site" evidence="13">
    <location>
        <position position="743"/>
    </location>
    <ligand>
        <name>substrate</name>
    </ligand>
</feature>
<evidence type="ECO:0000256" key="5">
    <source>
        <dbReference type="ARBA" id="ARBA00022679"/>
    </source>
</evidence>
<dbReference type="GO" id="GO:0046872">
    <property type="term" value="F:metal ion binding"/>
    <property type="evidence" value="ECO:0007669"/>
    <property type="project" value="UniProtKB-UniRule"/>
</dbReference>
<dbReference type="Gene3D" id="1.10.189.10">
    <property type="entry name" value="Pyruvate Phosphate Dikinase, domain 2"/>
    <property type="match status" value="1"/>
</dbReference>
<dbReference type="eggNOG" id="COG1080">
    <property type="taxonomic scope" value="Bacteria"/>
</dbReference>
<name>D1AL96_SEBTE</name>
<dbReference type="Gene3D" id="3.30.1490.20">
    <property type="entry name" value="ATP-grasp fold, A domain"/>
    <property type="match status" value="1"/>
</dbReference>
<evidence type="ECO:0000256" key="11">
    <source>
        <dbReference type="PIRNR" id="PIRNR000853"/>
    </source>
</evidence>
<dbReference type="Pfam" id="PF01326">
    <property type="entry name" value="PPDK_N"/>
    <property type="match status" value="3"/>
</dbReference>
<evidence type="ECO:0000256" key="1">
    <source>
        <dbReference type="ARBA" id="ARBA00001946"/>
    </source>
</evidence>
<dbReference type="PANTHER" id="PTHR22931">
    <property type="entry name" value="PHOSPHOENOLPYRUVATE DIKINASE-RELATED"/>
    <property type="match status" value="1"/>
</dbReference>
<dbReference type="KEGG" id="str:Sterm_2386"/>
<evidence type="ECO:0000256" key="14">
    <source>
        <dbReference type="PIRSR" id="PIRSR000853-3"/>
    </source>
</evidence>
<dbReference type="PANTHER" id="PTHR22931:SF9">
    <property type="entry name" value="PYRUVATE, PHOSPHATE DIKINASE 1, CHLOROPLASTIC"/>
    <property type="match status" value="1"/>
</dbReference>
<keyword evidence="7" id="KW-0547">Nucleotide-binding</keyword>
<evidence type="ECO:0000256" key="7">
    <source>
        <dbReference type="ARBA" id="ARBA00022741"/>
    </source>
</evidence>
<evidence type="ECO:0000256" key="2">
    <source>
        <dbReference type="ARBA" id="ARBA00007837"/>
    </source>
</evidence>
<dbReference type="eggNOG" id="COG0574">
    <property type="taxonomic scope" value="Bacteria"/>
</dbReference>
<feature type="binding site" evidence="13">
    <location>
        <position position="764"/>
    </location>
    <ligand>
        <name>substrate</name>
    </ligand>
</feature>
<dbReference type="EMBL" id="CP001739">
    <property type="protein sequence ID" value="ACZ09239.1"/>
    <property type="molecule type" value="Genomic_DNA"/>
</dbReference>
<dbReference type="GO" id="GO:0050242">
    <property type="term" value="F:pyruvate, phosphate dikinase activity"/>
    <property type="evidence" value="ECO:0007669"/>
    <property type="project" value="UniProtKB-UniRule"/>
</dbReference>
<dbReference type="Gene3D" id="3.20.20.60">
    <property type="entry name" value="Phosphoenolpyruvate-binding domains"/>
    <property type="match status" value="1"/>
</dbReference>
<dbReference type="InterPro" id="IPR010121">
    <property type="entry name" value="Pyruvate_phosphate_dikinase"/>
</dbReference>
<dbReference type="AlphaFoldDB" id="D1AL96"/>
<dbReference type="Pfam" id="PF02896">
    <property type="entry name" value="PEP-utilizers_C"/>
    <property type="match status" value="1"/>
</dbReference>
<evidence type="ECO:0000313" key="19">
    <source>
        <dbReference type="Proteomes" id="UP000000845"/>
    </source>
</evidence>
<protein>
    <recommendedName>
        <fullName evidence="4 11">Pyruvate, phosphate dikinase</fullName>
        <ecNumber evidence="3 11">2.7.9.1</ecNumber>
    </recommendedName>
</protein>
<keyword evidence="9" id="KW-0067">ATP-binding</keyword>
<feature type="domain" description="Pyruvate phosphate dikinase AMP/ATP-binding" evidence="16">
    <location>
        <begin position="16"/>
        <end position="63"/>
    </location>
</feature>
<feature type="binding site" evidence="13">
    <location>
        <position position="767"/>
    </location>
    <ligand>
        <name>substrate</name>
    </ligand>
</feature>
<feature type="domain" description="PEP-utilising enzyme mobile" evidence="15">
    <location>
        <begin position="421"/>
        <end position="502"/>
    </location>
</feature>
<dbReference type="NCBIfam" id="TIGR01828">
    <property type="entry name" value="pyru_phos_dikin"/>
    <property type="match status" value="1"/>
</dbReference>
<evidence type="ECO:0000256" key="13">
    <source>
        <dbReference type="PIRSR" id="PIRSR000853-2"/>
    </source>
</evidence>
<feature type="binding site" evidence="13">
    <location>
        <position position="765"/>
    </location>
    <ligand>
        <name>substrate</name>
    </ligand>
</feature>
<feature type="binding site" evidence="13">
    <location>
        <position position="766"/>
    </location>
    <ligand>
        <name>substrate</name>
    </ligand>
</feature>
<evidence type="ECO:0000256" key="8">
    <source>
        <dbReference type="ARBA" id="ARBA00022777"/>
    </source>
</evidence>
<keyword evidence="10 14" id="KW-0460">Magnesium</keyword>
<dbReference type="Gene3D" id="3.50.30.10">
    <property type="entry name" value="Phosphohistidine domain"/>
    <property type="match status" value="1"/>
</dbReference>
<sequence>MKLIYQFNEGNKDMKDILGGKGANLAEMTSLGLNVPPGFTISTTACRKYLEDNVLWLELKETVLSNLRLLELKTEKSFLGNRNLQPLLLSVRSGAPNSMPGMMDTILNLGLNDTSVKLMADFTSNERFAYDSYRRFIEMFSNVVAEIPRIEFEKQLESVKIEKNYNSDSDLTISDLKLLIEKYKKIYFDFEKTEFPEDPTRQLFLAVEAVFRSWNNPRAITYRNLHKISHDIGTAVNIQSMVFGNMGKTSGTGVLFSRNPINGNDELFGEYLMNAQGEDVVAGIRTPLEISELNKEFPNIYKELFDTSKKLELYFKDIQDIEFTIENGKLYFLQVRNAKRTPLAAVNSACEFVSEGLIDKKEAIKRISSKDIENLLHPVFDDAYLKKSKVVGKGLAASPGAASGKVYFSPADVTIAKNKGEKVILVREETSPEDIEGMLYSEGILTSKGGMTSHAAVVARGIGKCCITGCEDIAFNKDEKYIVINDVVIKEGDFISIDGSTGNIYLGEIPKVKLDTNENFKILLKWLDEFRKIGVRANADTPNDAMHANQFNTDGIGLCRTEHMFFNKIRIPIVRSMILANYEDERKEYLDELLKFQREDFVEIFKLMDNKPVTVRLLDPPLHEFLPKTDVEIKNLAASMGLTMNDMLYRIENLKESNPMLGHRGCRLAITFPEIYKMQARAIIEAAVISKENGININPEIMIPLVCDKKELKFIKNHLVDEINKVFKEKSNSVEYHIGTMIEIPRAALLADEIAEEADFFSYGTNDLTQMTFGFSRDDSNKFLFDYMNHDVFSTNPFSTLDKKGVGKLIEMSAQLGRTTNKNIKLGICGEQAGDPEALELYSKLGITYLSCSPFRIPLVKLALAKLAINQDSAGQSITN</sequence>
<dbReference type="GO" id="GO:0005524">
    <property type="term" value="F:ATP binding"/>
    <property type="evidence" value="ECO:0007669"/>
    <property type="project" value="UniProtKB-UniRule"/>
</dbReference>
<keyword evidence="6 14" id="KW-0479">Metal-binding</keyword>
<dbReference type="InterPro" id="IPR040442">
    <property type="entry name" value="Pyrv_kinase-like_dom_sf"/>
</dbReference>
<evidence type="ECO:0000256" key="12">
    <source>
        <dbReference type="PIRSR" id="PIRSR000853-1"/>
    </source>
</evidence>
<comment type="similarity">
    <text evidence="2 11">Belongs to the PEP-utilizing enzyme family.</text>
</comment>
<organism evidence="18 19">
    <name type="scientific">Sebaldella termitidis (strain ATCC 33386 / NCTC 11300)</name>
    <dbReference type="NCBI Taxonomy" id="526218"/>
    <lineage>
        <taxon>Bacteria</taxon>
        <taxon>Fusobacteriati</taxon>
        <taxon>Fusobacteriota</taxon>
        <taxon>Fusobacteriia</taxon>
        <taxon>Fusobacteriales</taxon>
        <taxon>Leptotrichiaceae</taxon>
        <taxon>Sebaldella</taxon>
    </lineage>
</organism>
<dbReference type="STRING" id="526218.Sterm_2386"/>
<evidence type="ECO:0000259" key="17">
    <source>
        <dbReference type="Pfam" id="PF02896"/>
    </source>
</evidence>
<reference evidence="18 19" key="2">
    <citation type="journal article" date="2010" name="Stand. Genomic Sci.">
        <title>Complete genome sequence of Sebaldella termitidis type strain (NCTC 11300).</title>
        <authorList>
            <person name="Harmon-Smith M."/>
            <person name="Celia L."/>
            <person name="Chertkov O."/>
            <person name="Lapidus A."/>
            <person name="Copeland A."/>
            <person name="Glavina Del Rio T."/>
            <person name="Nolan M."/>
            <person name="Lucas S."/>
            <person name="Tice H."/>
            <person name="Cheng J.F."/>
            <person name="Han C."/>
            <person name="Detter J.C."/>
            <person name="Bruce D."/>
            <person name="Goodwin L."/>
            <person name="Pitluck S."/>
            <person name="Pati A."/>
            <person name="Liolios K."/>
            <person name="Ivanova N."/>
            <person name="Mavromatis K."/>
            <person name="Mikhailova N."/>
            <person name="Chen A."/>
            <person name="Palaniappan K."/>
            <person name="Land M."/>
            <person name="Hauser L."/>
            <person name="Chang Y.J."/>
            <person name="Jeffries C.D."/>
            <person name="Brettin T."/>
            <person name="Goker M."/>
            <person name="Beck B."/>
            <person name="Bristow J."/>
            <person name="Eisen J.A."/>
            <person name="Markowitz V."/>
            <person name="Hugenholtz P."/>
            <person name="Kyrpides N.C."/>
            <person name="Klenk H.P."/>
            <person name="Chen F."/>
        </authorList>
    </citation>
    <scope>NUCLEOTIDE SEQUENCE [LARGE SCALE GENOMIC DNA]</scope>
    <source>
        <strain evidence="19">ATCC 33386 / NCTC 11300</strain>
    </source>
</reference>
<evidence type="ECO:0000259" key="15">
    <source>
        <dbReference type="Pfam" id="PF00391"/>
    </source>
</evidence>
<dbReference type="PIRSF" id="PIRSF000853">
    <property type="entry name" value="PPDK"/>
    <property type="match status" value="1"/>
</dbReference>
<evidence type="ECO:0000256" key="6">
    <source>
        <dbReference type="ARBA" id="ARBA00022723"/>
    </source>
</evidence>
<feature type="binding site" evidence="14">
    <location>
        <position position="743"/>
    </location>
    <ligand>
        <name>Mg(2+)</name>
        <dbReference type="ChEBI" id="CHEBI:18420"/>
    </ligand>
</feature>
<dbReference type="SUPFAM" id="SSF51621">
    <property type="entry name" value="Phosphoenolpyruvate/pyruvate domain"/>
    <property type="match status" value="1"/>
</dbReference>
<dbReference type="InterPro" id="IPR018274">
    <property type="entry name" value="PEP_util_AS"/>
</dbReference>
<keyword evidence="19" id="KW-1185">Reference proteome</keyword>
<dbReference type="SUPFAM" id="SSF52009">
    <property type="entry name" value="Phosphohistidine domain"/>
    <property type="match status" value="1"/>
</dbReference>
<dbReference type="SUPFAM" id="SSF56059">
    <property type="entry name" value="Glutathione synthetase ATP-binding domain-like"/>
    <property type="match status" value="1"/>
</dbReference>
<feature type="domain" description="Pyruvate phosphate dikinase AMP/ATP-binding" evidence="16">
    <location>
        <begin position="85"/>
        <end position="290"/>
    </location>
</feature>
<reference evidence="19" key="1">
    <citation type="submission" date="2009-09" db="EMBL/GenBank/DDBJ databases">
        <title>The complete chromosome of Sebaldella termitidis ATCC 33386.</title>
        <authorList>
            <consortium name="US DOE Joint Genome Institute (JGI-PGF)"/>
            <person name="Lucas S."/>
            <person name="Copeland A."/>
            <person name="Lapidus A."/>
            <person name="Glavina del Rio T."/>
            <person name="Dalin E."/>
            <person name="Tice H."/>
            <person name="Bruce D."/>
            <person name="Goodwin L."/>
            <person name="Pitluck S."/>
            <person name="Kyrpides N."/>
            <person name="Mavromatis K."/>
            <person name="Ivanova N."/>
            <person name="Mikhailova N."/>
            <person name="Sims D."/>
            <person name="Meincke L."/>
            <person name="Brettin T."/>
            <person name="Detter J.C."/>
            <person name="Han C."/>
            <person name="Larimer F."/>
            <person name="Land M."/>
            <person name="Hauser L."/>
            <person name="Markowitz V."/>
            <person name="Cheng J.F."/>
            <person name="Hugenholtz P."/>
            <person name="Woyke T."/>
            <person name="Wu D."/>
            <person name="Eisen J.A."/>
        </authorList>
    </citation>
    <scope>NUCLEOTIDE SEQUENCE [LARGE SCALE GENOMIC DNA]</scope>
    <source>
        <strain evidence="19">ATCC 33386 / NCTC 11300</strain>
    </source>
</reference>
<keyword evidence="18" id="KW-0670">Pyruvate</keyword>
<dbReference type="NCBIfam" id="NF004531">
    <property type="entry name" value="PRK05878.1"/>
    <property type="match status" value="1"/>
</dbReference>
<comment type="cofactor">
    <cofactor evidence="1 11 14">
        <name>Mg(2+)</name>
        <dbReference type="ChEBI" id="CHEBI:18420"/>
    </cofactor>
</comment>
<dbReference type="RefSeq" id="WP_012861833.1">
    <property type="nucleotide sequence ID" value="NC_013517.1"/>
</dbReference>
<evidence type="ECO:0000256" key="9">
    <source>
        <dbReference type="ARBA" id="ARBA00022840"/>
    </source>
</evidence>
<gene>
    <name evidence="18" type="ordered locus">Sterm_2386</name>
</gene>